<reference evidence="2" key="1">
    <citation type="submission" date="2009-08" db="EMBL/GenBank/DDBJ databases">
        <title>Identification of bracovirus particle proteins and analysis of their transcript levels at the stage of virion formation.</title>
        <authorList>
            <person name="Wetterwald C."/>
            <person name="Roth T."/>
            <person name="Kaeslin M."/>
            <person name="Anaheim M."/>
            <person name="Wespi G."/>
            <person name="Heller M."/>
            <person name="Meser P."/>
            <person name="Roditi I."/>
            <person name="Pfister-Wilhelm R."/>
            <person name="Bezier A."/>
            <person name="Gyapay G."/>
            <person name="Drezen J.M."/>
            <person name="Lanzrein B."/>
        </authorList>
    </citation>
    <scope>NUCLEOTIDE SEQUENCE</scope>
    <source>
        <tissue evidence="2">Ovary</tissue>
    </source>
</reference>
<feature type="compositionally biased region" description="Polar residues" evidence="1">
    <location>
        <begin position="285"/>
        <end position="309"/>
    </location>
</feature>
<feature type="compositionally biased region" description="Polar residues" evidence="1">
    <location>
        <begin position="216"/>
        <end position="248"/>
    </location>
</feature>
<feature type="region of interest" description="Disordered" evidence="1">
    <location>
        <begin position="197"/>
        <end position="327"/>
    </location>
</feature>
<accession>D7FB25</accession>
<dbReference type="AlphaFoldDB" id="D7FB25"/>
<feature type="compositionally biased region" description="Polar residues" evidence="1">
    <location>
        <begin position="256"/>
        <end position="277"/>
    </location>
</feature>
<protein>
    <submittedName>
        <fullName evidence="2">BVpp69a protein</fullName>
    </submittedName>
</protein>
<sequence>MQIAKNLQIEWERALQMDRTLLTSEVSRRKNELEEDLLNVFHLFVRRCKIKASEIINDLPQLSQVRRDYNSKLNSFNETLRAHVLNESDSTRMTLAQLERDKDYLRIYHNELLINHNSRILELQLGLDNFKQGIVSEQNDMIFFYKKINDIRSLYTFPGETLEQKLARDKEFNSWKEMLKLPSNWFEEVATRQEIVPPSSSEREFNVPSPDLSGINIPSPSRLDQINIPSQSVQQLSYAPSPTFTERSASPELATNIPSSSVQQLSYAPSPTFTERSASPELATNIPSPSVQRSPNVPSPTFTQGSESSPLGVDAFRPRSTIGDTPLHRKHIDNENLLRRIKKSYWKARNEIEFYVRSGSIF</sequence>
<evidence type="ECO:0000313" key="2">
    <source>
        <dbReference type="EMBL" id="CBA62586.1"/>
    </source>
</evidence>
<organism evidence="2">
    <name type="scientific">Chelonus inanitus</name>
    <dbReference type="NCBI Taxonomy" id="49201"/>
    <lineage>
        <taxon>Eukaryota</taxon>
        <taxon>Metazoa</taxon>
        <taxon>Ecdysozoa</taxon>
        <taxon>Arthropoda</taxon>
        <taxon>Hexapoda</taxon>
        <taxon>Insecta</taxon>
        <taxon>Pterygota</taxon>
        <taxon>Neoptera</taxon>
        <taxon>Endopterygota</taxon>
        <taxon>Hymenoptera</taxon>
        <taxon>Apocrita</taxon>
        <taxon>Ichneumonoidea</taxon>
        <taxon>Braconidae</taxon>
        <taxon>Cheloninae</taxon>
        <taxon>Chelonus</taxon>
    </lineage>
</organism>
<evidence type="ECO:0000256" key="1">
    <source>
        <dbReference type="SAM" id="MobiDB-lite"/>
    </source>
</evidence>
<name>D7FB25_9HYME</name>
<proteinExistence type="evidence at transcript level"/>
<gene>
    <name evidence="2" type="primary">bv69a</name>
</gene>
<dbReference type="EMBL" id="FN543432">
    <property type="protein sequence ID" value="CBA62586.1"/>
    <property type="molecule type" value="mRNA"/>
</dbReference>